<evidence type="ECO:0000256" key="1">
    <source>
        <dbReference type="ARBA" id="ARBA00009407"/>
    </source>
</evidence>
<evidence type="ECO:0000259" key="5">
    <source>
        <dbReference type="Pfam" id="PF23164"/>
    </source>
</evidence>
<comment type="caution">
    <text evidence="6">The sequence shown here is derived from an EMBL/GenBank/DDBJ whole genome shotgun (WGS) entry which is preliminary data.</text>
</comment>
<gene>
    <name evidence="6" type="ORF">NEOLI_003352</name>
</gene>
<reference evidence="6 7" key="1">
    <citation type="submission" date="2016-04" db="EMBL/GenBank/DDBJ databases">
        <title>Evolutionary innovation and constraint leading to complex multicellularity in the Ascomycota.</title>
        <authorList>
            <person name="Cisse O."/>
            <person name="Nguyen A."/>
            <person name="Hewitt D.A."/>
            <person name="Jedd G."/>
            <person name="Stajich J.E."/>
        </authorList>
    </citation>
    <scope>NUCLEOTIDE SEQUENCE [LARGE SCALE GENOMIC DNA]</scope>
    <source>
        <strain evidence="6 7">DAH-3</strain>
    </source>
</reference>
<dbReference type="GO" id="GO:0005886">
    <property type="term" value="C:plasma membrane"/>
    <property type="evidence" value="ECO:0007669"/>
    <property type="project" value="TreeGrafter"/>
</dbReference>
<comment type="similarity">
    <text evidence="1">Belongs to the SIN1 family.</text>
</comment>
<dbReference type="Pfam" id="PF23164">
    <property type="entry name" value="UBL_AVO1"/>
    <property type="match status" value="1"/>
</dbReference>
<feature type="domain" description="CRIM" evidence="3">
    <location>
        <begin position="248"/>
        <end position="359"/>
    </location>
</feature>
<dbReference type="Gene3D" id="2.30.29.30">
    <property type="entry name" value="Pleckstrin-homology domain (PH domain)/Phosphotyrosine-binding domain (PTB)"/>
    <property type="match status" value="1"/>
</dbReference>
<keyword evidence="6" id="KW-0418">Kinase</keyword>
<accession>A0A1U7LIH9</accession>
<dbReference type="OrthoDB" id="241990at2759"/>
<dbReference type="InterPro" id="IPR031567">
    <property type="entry name" value="CRIM_dom"/>
</dbReference>
<dbReference type="Gene3D" id="3.10.20.90">
    <property type="entry name" value="Phosphatidylinositol 3-kinase Catalytic Subunit, Chain A, domain 1"/>
    <property type="match status" value="1"/>
</dbReference>
<sequence length="601" mass="67455">MSLLQNPDFVIHRLRTRYLHRATDGASQRVITITPISSHRAIYKSAGWQFADIKRSYSPPITIDGTGVDIEYHHYNKSAAHTPTTEGEVRFDLPKTTSSEQKSINENSDGSDDDSELEDEIAQATGELMFAKVPVRPRGDSGSKRKAHETGTSISRPAALKALDREIQRIRDDCSQMGSTSSTITYRLQNSPTSSSLKGSSSMMFHEFDSTSSIDPNDKSTTIGFKPPTFEKLAATSTPLVPDQEPISALTLMIQEKNKTQENPLVEQYAKFSGKGEARPLTLRIYRPTSKQPNTSFEVILKRDATVAEAIGFSLLRYREEQREPALENALCDANKWTLRIVEDDGEIDVDFPALDRTRVEENELLTPRLKSSERSFETQSLMVQPATTITLSPASSAVQPRKAGKPTDSISQLLRIHFNATTPLAAQTTTMNVIAETYLADVLDQVCKKKQLDKALYALRILGTNIIAPIDRTVQSLQGKLELELVKKDRQFGGSSINPHTPIGIEEKSMRIVPMDFITNTSYQKWTVWRRGHFMGRHERTLAIDGDYIHIMPPDQKTMFEAPKTIIVLKARETKRYDFESYEAAEIATKVRALRRNFPS</sequence>
<dbReference type="STRING" id="1198029.A0A1U7LIH9"/>
<dbReference type="InterPro" id="IPR056385">
    <property type="entry name" value="UBL_AVO1/Sin1"/>
</dbReference>
<proteinExistence type="inferred from homology"/>
<evidence type="ECO:0000313" key="6">
    <source>
        <dbReference type="EMBL" id="OLL22449.1"/>
    </source>
</evidence>
<dbReference type="InterPro" id="IPR008828">
    <property type="entry name" value="Sin1/Avo1"/>
</dbReference>
<evidence type="ECO:0000259" key="4">
    <source>
        <dbReference type="Pfam" id="PF16979"/>
    </source>
</evidence>
<dbReference type="InterPro" id="IPR011993">
    <property type="entry name" value="PH-like_dom_sf"/>
</dbReference>
<dbReference type="GO" id="GO:0005546">
    <property type="term" value="F:phosphatidylinositol-4,5-bisphosphate binding"/>
    <property type="evidence" value="ECO:0007669"/>
    <property type="project" value="TreeGrafter"/>
</dbReference>
<dbReference type="GO" id="GO:0005737">
    <property type="term" value="C:cytoplasm"/>
    <property type="evidence" value="ECO:0007669"/>
    <property type="project" value="TreeGrafter"/>
</dbReference>
<dbReference type="GO" id="GO:0031932">
    <property type="term" value="C:TORC2 complex"/>
    <property type="evidence" value="ECO:0007669"/>
    <property type="project" value="InterPro"/>
</dbReference>
<protein>
    <submittedName>
        <fullName evidence="6">Stress-activated map kinase-interacting protein 1</fullName>
    </submittedName>
</protein>
<dbReference type="PANTHER" id="PTHR13335">
    <property type="entry name" value="TARGET OF RAPAMYCIN COMPLEX 2 SUBUNIT MAPKAP1"/>
    <property type="match status" value="1"/>
</dbReference>
<dbReference type="OMA" id="HIMPSEQ"/>
<feature type="compositionally biased region" description="Acidic residues" evidence="2">
    <location>
        <begin position="109"/>
        <end position="121"/>
    </location>
</feature>
<dbReference type="Pfam" id="PF16979">
    <property type="entry name" value="SIN1_PH"/>
    <property type="match status" value="1"/>
</dbReference>
<keyword evidence="7" id="KW-1185">Reference proteome</keyword>
<evidence type="ECO:0000259" key="3">
    <source>
        <dbReference type="Pfam" id="PF16978"/>
    </source>
</evidence>
<organism evidence="6 7">
    <name type="scientific">Neolecta irregularis (strain DAH-3)</name>
    <dbReference type="NCBI Taxonomy" id="1198029"/>
    <lineage>
        <taxon>Eukaryota</taxon>
        <taxon>Fungi</taxon>
        <taxon>Dikarya</taxon>
        <taxon>Ascomycota</taxon>
        <taxon>Taphrinomycotina</taxon>
        <taxon>Neolectales</taxon>
        <taxon>Neolectaceae</taxon>
        <taxon>Neolecta</taxon>
    </lineage>
</organism>
<dbReference type="GO" id="GO:0038203">
    <property type="term" value="P:TORC2 signaling"/>
    <property type="evidence" value="ECO:0007669"/>
    <property type="project" value="TreeGrafter"/>
</dbReference>
<dbReference type="AlphaFoldDB" id="A0A1U7LIH9"/>
<dbReference type="InterPro" id="IPR031313">
    <property type="entry name" value="Sin1_PH_dom"/>
</dbReference>
<feature type="domain" description="SIN1-type PH" evidence="4">
    <location>
        <begin position="523"/>
        <end position="566"/>
    </location>
</feature>
<feature type="region of interest" description="Disordered" evidence="2">
    <location>
        <begin position="95"/>
        <end position="160"/>
    </location>
</feature>
<dbReference type="Proteomes" id="UP000186594">
    <property type="component" value="Unassembled WGS sequence"/>
</dbReference>
<dbReference type="Pfam" id="PF16978">
    <property type="entry name" value="CRIM"/>
    <property type="match status" value="1"/>
</dbReference>
<evidence type="ECO:0000256" key="2">
    <source>
        <dbReference type="SAM" id="MobiDB-lite"/>
    </source>
</evidence>
<keyword evidence="6" id="KW-0808">Transferase</keyword>
<dbReference type="EMBL" id="LXFE01003285">
    <property type="protein sequence ID" value="OLL22449.1"/>
    <property type="molecule type" value="Genomic_DNA"/>
</dbReference>
<evidence type="ECO:0000313" key="7">
    <source>
        <dbReference type="Proteomes" id="UP000186594"/>
    </source>
</evidence>
<dbReference type="GO" id="GO:0016301">
    <property type="term" value="F:kinase activity"/>
    <property type="evidence" value="ECO:0007669"/>
    <property type="project" value="UniProtKB-KW"/>
</dbReference>
<name>A0A1U7LIH9_NEOID</name>
<feature type="domain" description="AVO1/Sin1 ubiquitin-like" evidence="5">
    <location>
        <begin position="426"/>
        <end position="489"/>
    </location>
</feature>
<dbReference type="PANTHER" id="PTHR13335:SF1">
    <property type="entry name" value="TARGET OF RAPAMYCIN COMPLEX 2 SUBUNIT MAPKAP1"/>
    <property type="match status" value="1"/>
</dbReference>